<evidence type="ECO:0000313" key="1">
    <source>
        <dbReference type="EMBL" id="ESW12257.1"/>
    </source>
</evidence>
<dbReference type="OMA" id="NQETCAF"/>
<dbReference type="Gramene" id="ESW12257">
    <property type="protein sequence ID" value="ESW12257"/>
    <property type="gene ID" value="PHAVU_008G097400g"/>
</dbReference>
<organism evidence="1 2">
    <name type="scientific">Phaseolus vulgaris</name>
    <name type="common">Kidney bean</name>
    <name type="synonym">French bean</name>
    <dbReference type="NCBI Taxonomy" id="3885"/>
    <lineage>
        <taxon>Eukaryota</taxon>
        <taxon>Viridiplantae</taxon>
        <taxon>Streptophyta</taxon>
        <taxon>Embryophyta</taxon>
        <taxon>Tracheophyta</taxon>
        <taxon>Spermatophyta</taxon>
        <taxon>Magnoliopsida</taxon>
        <taxon>eudicotyledons</taxon>
        <taxon>Gunneridae</taxon>
        <taxon>Pentapetalae</taxon>
        <taxon>rosids</taxon>
        <taxon>fabids</taxon>
        <taxon>Fabales</taxon>
        <taxon>Fabaceae</taxon>
        <taxon>Papilionoideae</taxon>
        <taxon>50 kb inversion clade</taxon>
        <taxon>NPAAA clade</taxon>
        <taxon>indigoferoid/millettioid clade</taxon>
        <taxon>Phaseoleae</taxon>
        <taxon>Phaseolus</taxon>
    </lineage>
</organism>
<dbReference type="EMBL" id="CM002295">
    <property type="protein sequence ID" value="ESW12257.1"/>
    <property type="molecule type" value="Genomic_DNA"/>
</dbReference>
<dbReference type="OrthoDB" id="993217at2759"/>
<proteinExistence type="predicted"/>
<dbReference type="Proteomes" id="UP000000226">
    <property type="component" value="Chromosome 8"/>
</dbReference>
<reference evidence="2" key="1">
    <citation type="journal article" date="2014" name="Nat. Genet.">
        <title>A reference genome for common bean and genome-wide analysis of dual domestications.</title>
        <authorList>
            <person name="Schmutz J."/>
            <person name="McClean P.E."/>
            <person name="Mamidi S."/>
            <person name="Wu G.A."/>
            <person name="Cannon S.B."/>
            <person name="Grimwood J."/>
            <person name="Jenkins J."/>
            <person name="Shu S."/>
            <person name="Song Q."/>
            <person name="Chavarro C."/>
            <person name="Torres-Torres M."/>
            <person name="Geffroy V."/>
            <person name="Moghaddam S.M."/>
            <person name="Gao D."/>
            <person name="Abernathy B."/>
            <person name="Barry K."/>
            <person name="Blair M."/>
            <person name="Brick M.A."/>
            <person name="Chovatia M."/>
            <person name="Gepts P."/>
            <person name="Goodstein D.M."/>
            <person name="Gonzales M."/>
            <person name="Hellsten U."/>
            <person name="Hyten D.L."/>
            <person name="Jia G."/>
            <person name="Kelly J.D."/>
            <person name="Kudrna D."/>
            <person name="Lee R."/>
            <person name="Richard M.M."/>
            <person name="Miklas P.N."/>
            <person name="Osorno J.M."/>
            <person name="Rodrigues J."/>
            <person name="Thareau V."/>
            <person name="Urrea C.A."/>
            <person name="Wang M."/>
            <person name="Yu Y."/>
            <person name="Zhang M."/>
            <person name="Wing R.A."/>
            <person name="Cregan P.B."/>
            <person name="Rokhsar D.S."/>
            <person name="Jackson S.A."/>
        </authorList>
    </citation>
    <scope>NUCLEOTIDE SEQUENCE [LARGE SCALE GENOMIC DNA]</scope>
    <source>
        <strain evidence="2">cv. G19833</strain>
    </source>
</reference>
<gene>
    <name evidence="1" type="ORF">PHAVU_008G097400g</name>
</gene>
<protein>
    <submittedName>
        <fullName evidence="1">Uncharacterized protein</fullName>
    </submittedName>
</protein>
<sequence length="61" mass="6773">MQQPVIPPLSGEGSFRCSVNPASRCALHFRNQETQAFAQVPWFNSQLGVGRPAFRNQSPTK</sequence>
<dbReference type="AlphaFoldDB" id="V7B2Z2"/>
<keyword evidence="2" id="KW-1185">Reference proteome</keyword>
<dbReference type="AntiFam" id="ANF00039">
    <property type="entry name" value="Antisense to SRP RNA"/>
</dbReference>
<accession>V7B2Z2</accession>
<evidence type="ECO:0000313" key="2">
    <source>
        <dbReference type="Proteomes" id="UP000000226"/>
    </source>
</evidence>
<dbReference type="eggNOG" id="ENOG502T2S3">
    <property type="taxonomic scope" value="Eukaryota"/>
</dbReference>
<name>V7B2Z2_PHAVU</name>